<dbReference type="InterPro" id="IPR001849">
    <property type="entry name" value="PH_domain"/>
</dbReference>
<dbReference type="Gene3D" id="3.30.60.20">
    <property type="match status" value="1"/>
</dbReference>
<dbReference type="InterPro" id="IPR036028">
    <property type="entry name" value="SH3-like_dom_sf"/>
</dbReference>
<dbReference type="PROSITE" id="PS50081">
    <property type="entry name" value="ZF_DAG_PE_2"/>
    <property type="match status" value="1"/>
</dbReference>
<dbReference type="AlphaFoldDB" id="F1KTQ7"/>
<evidence type="ECO:0000259" key="11">
    <source>
        <dbReference type="PROSITE" id="PS50010"/>
    </source>
</evidence>
<evidence type="ECO:0000256" key="6">
    <source>
        <dbReference type="PROSITE-ProRule" id="PRU00192"/>
    </source>
</evidence>
<dbReference type="Pfam" id="PF00621">
    <property type="entry name" value="RhoGEF"/>
    <property type="match status" value="1"/>
</dbReference>
<dbReference type="InterPro" id="IPR035899">
    <property type="entry name" value="DBL_dom_sf"/>
</dbReference>
<dbReference type="PANTHER" id="PTHR45818:SF3">
    <property type="entry name" value="PROTEIN VAV"/>
    <property type="match status" value="1"/>
</dbReference>
<dbReference type="GO" id="GO:0016477">
    <property type="term" value="P:cell migration"/>
    <property type="evidence" value="ECO:0007669"/>
    <property type="project" value="TreeGrafter"/>
</dbReference>
<dbReference type="InterPro" id="IPR035031">
    <property type="entry name" value="Vav_SH2_invertebrate"/>
</dbReference>
<dbReference type="Gene3D" id="1.10.418.10">
    <property type="entry name" value="Calponin-like domain"/>
    <property type="match status" value="1"/>
</dbReference>
<dbReference type="PROSITE" id="PS00479">
    <property type="entry name" value="ZF_DAG_PE_1"/>
    <property type="match status" value="1"/>
</dbReference>
<feature type="region of interest" description="Disordered" evidence="7">
    <location>
        <begin position="709"/>
        <end position="754"/>
    </location>
</feature>
<sequence length="939" mass="107366">MGDGTELWRECVGWLIECGVLDATHRVAEPDAEIGEFAQLLRDGVLLCVLCNRLCENCIDTKELQQRPQMAQFLCCKNICEFLKACQNTFEMKPDDLFDPWDLYRLNDFGKVLTTLSKLSNSAHAKLIGYRGFPVKPISQSSVEYYNDEAIYRHLRDDAEAQEPVIENAYSLGAVQEEEKTSGQIYDTIVCQRSNSQREIKFAESDKWLSFKPETKRDHCIKELYDTETNYVEKALNMIINKFYTPLQDVLQPEDHKLIFMNIVELACIHQSFRDHLRQAVLYTVGLETPPKNTRVMTIGDVFKSWKGKFVAYGDYCSQLPESRSRICQLEKTNPLIRQKIIECGIAANRNQFHLQDLLSIPMQRVLKYHVLLSEMIKLTSVESSDRIPLEEAKEAMQDINSYVNEVKRDHEMQQLVAAIEKSITALEMPEGTHLIDYGRLVKDGEIKIADHSKDGSKLKNRYVFVFDKVMFVCKSLKNNQYSFKSAHLLRDYRVEIDFDNGNKFGTITRKLTTNGGHYFSLVEERGDSVNNVIAMCCKTLTQRDCWVQTIEQAQDNDSPKDAAASSHVLRYYSYAKPTLCSHCQKLLAGLFFQGYQCSVCKKNLHRACISMNKCNGNALPQTHNTMPHRRKHFSSFRPNECVRAVQSFRSTDPRYLSFEKNDLIELTQVNADGTLLGRIAAFPERSGLIQAEFVRKYRLSTTSLHNSFNAGTAGSVLNGSGGPLTPLERPDSLGSPLLPKPASVSQQRASTLSQETMMTTRTPPGQDYINTDIMGQEWYQGSLERREAENRLRGTPDGTFLVRFSNTQQKYVVSISFCGDVKHTKVEQSIDNKVYLDESTMFSSVVELINYYREHNLRESFETLNTTLRQPYVVNRPYVAIHNFEATDPNFLELVVGQKVYVISRTGEERGWWKGRTGNRTGYFPLSYVTPLIDQTAY</sequence>
<dbReference type="PROSITE" id="PS50010">
    <property type="entry name" value="DH_2"/>
    <property type="match status" value="1"/>
</dbReference>
<dbReference type="Gene3D" id="3.30.505.10">
    <property type="entry name" value="SH2 domain"/>
    <property type="match status" value="1"/>
</dbReference>
<dbReference type="InterPro" id="IPR001715">
    <property type="entry name" value="CH_dom"/>
</dbReference>
<dbReference type="GO" id="GO:0008270">
    <property type="term" value="F:zinc ion binding"/>
    <property type="evidence" value="ECO:0007669"/>
    <property type="project" value="UniProtKB-KW"/>
</dbReference>
<evidence type="ECO:0000256" key="7">
    <source>
        <dbReference type="SAM" id="MobiDB-lite"/>
    </source>
</evidence>
<dbReference type="CDD" id="cd21201">
    <property type="entry name" value="CH_VAV"/>
    <property type="match status" value="1"/>
</dbReference>
<dbReference type="SUPFAM" id="SSF47576">
    <property type="entry name" value="Calponin-homology domain, CH-domain"/>
    <property type="match status" value="1"/>
</dbReference>
<dbReference type="SUPFAM" id="SSF50729">
    <property type="entry name" value="PH domain-like"/>
    <property type="match status" value="1"/>
</dbReference>
<feature type="compositionally biased region" description="Polar residues" evidence="7">
    <location>
        <begin position="709"/>
        <end position="719"/>
    </location>
</feature>
<dbReference type="PRINTS" id="PR00401">
    <property type="entry name" value="SH2DOMAIN"/>
</dbReference>
<evidence type="ECO:0000313" key="14">
    <source>
        <dbReference type="EMBL" id="ADY41261.1"/>
    </source>
</evidence>
<dbReference type="Pfam" id="PF07653">
    <property type="entry name" value="SH3_2"/>
    <property type="match status" value="1"/>
</dbReference>
<dbReference type="EMBL" id="JI165713">
    <property type="protein sequence ID" value="ADY41261.1"/>
    <property type="molecule type" value="mRNA"/>
</dbReference>
<dbReference type="SMART" id="SM00233">
    <property type="entry name" value="PH"/>
    <property type="match status" value="1"/>
</dbReference>
<dbReference type="Pfam" id="PF00017">
    <property type="entry name" value="SH2"/>
    <property type="match status" value="1"/>
</dbReference>
<dbReference type="SMART" id="SM00109">
    <property type="entry name" value="C1"/>
    <property type="match status" value="1"/>
</dbReference>
<dbReference type="InterPro" id="IPR001452">
    <property type="entry name" value="SH3_domain"/>
</dbReference>
<evidence type="ECO:0000259" key="12">
    <source>
        <dbReference type="PROSITE" id="PS50021"/>
    </source>
</evidence>
<dbReference type="SMART" id="SM00252">
    <property type="entry name" value="SH2"/>
    <property type="match status" value="1"/>
</dbReference>
<keyword evidence="2" id="KW-0344">Guanine-nucleotide releasing factor</keyword>
<evidence type="ECO:0000259" key="9">
    <source>
        <dbReference type="PROSITE" id="PS50002"/>
    </source>
</evidence>
<protein>
    <submittedName>
        <fullName evidence="14">Protein vav-1</fullName>
    </submittedName>
</protein>
<dbReference type="SUPFAM" id="SSF48065">
    <property type="entry name" value="DBL homology domain (DH-domain)"/>
    <property type="match status" value="1"/>
</dbReference>
<dbReference type="CDD" id="cd00160">
    <property type="entry name" value="RhoGEF"/>
    <property type="match status" value="1"/>
</dbReference>
<dbReference type="SMART" id="SM00326">
    <property type="entry name" value="SH3"/>
    <property type="match status" value="2"/>
</dbReference>
<dbReference type="InterPro" id="IPR011993">
    <property type="entry name" value="PH-like_dom_sf"/>
</dbReference>
<dbReference type="PRINTS" id="PR00678">
    <property type="entry name" value="PI3KINASEP85"/>
</dbReference>
<dbReference type="Gene3D" id="2.30.29.30">
    <property type="entry name" value="Pleckstrin-homology domain (PH domain)/Phosphotyrosine-binding domain (PTB)"/>
    <property type="match status" value="1"/>
</dbReference>
<dbReference type="PROSITE" id="PS50002">
    <property type="entry name" value="SH3"/>
    <property type="match status" value="2"/>
</dbReference>
<dbReference type="PANTHER" id="PTHR45818">
    <property type="entry name" value="PROTEIN VAV"/>
    <property type="match status" value="1"/>
</dbReference>
<evidence type="ECO:0000256" key="5">
    <source>
        <dbReference type="PROSITE-ProRule" id="PRU00191"/>
    </source>
</evidence>
<dbReference type="GO" id="GO:0005737">
    <property type="term" value="C:cytoplasm"/>
    <property type="evidence" value="ECO:0007669"/>
    <property type="project" value="TreeGrafter"/>
</dbReference>
<evidence type="ECO:0000259" key="10">
    <source>
        <dbReference type="PROSITE" id="PS50003"/>
    </source>
</evidence>
<dbReference type="Gene3D" id="1.20.900.10">
    <property type="entry name" value="Dbl homology (DH) domain"/>
    <property type="match status" value="1"/>
</dbReference>
<dbReference type="Gene3D" id="2.30.30.40">
    <property type="entry name" value="SH3 Domains"/>
    <property type="match status" value="2"/>
</dbReference>
<dbReference type="SMART" id="SM00325">
    <property type="entry name" value="RhoGEF"/>
    <property type="match status" value="1"/>
</dbReference>
<dbReference type="PROSITE" id="PS50021">
    <property type="entry name" value="CH"/>
    <property type="match status" value="1"/>
</dbReference>
<keyword evidence="4 5" id="KW-0727">SH2 domain</keyword>
<feature type="domain" description="Phorbol-ester/DAG-type" evidence="13">
    <location>
        <begin position="567"/>
        <end position="615"/>
    </location>
</feature>
<dbReference type="SUPFAM" id="SSF55550">
    <property type="entry name" value="SH2 domain"/>
    <property type="match status" value="1"/>
</dbReference>
<reference evidence="14" key="1">
    <citation type="journal article" date="2011" name="Genome Res.">
        <title>Deep small RNA sequencing from the nematode Ascaris reveals conservation, functional diversification, and novel developmental profiles.</title>
        <authorList>
            <person name="Wang J."/>
            <person name="Czech B."/>
            <person name="Crunk A."/>
            <person name="Wallace A."/>
            <person name="Mitreva M."/>
            <person name="Hannon G.J."/>
            <person name="Davis R.E."/>
        </authorList>
    </citation>
    <scope>NUCLEOTIDE SEQUENCE</scope>
</reference>
<dbReference type="Pfam" id="PF22697">
    <property type="entry name" value="SOS1_NGEF_PH"/>
    <property type="match status" value="1"/>
</dbReference>
<evidence type="ECO:0000256" key="1">
    <source>
        <dbReference type="ARBA" id="ARBA00022443"/>
    </source>
</evidence>
<keyword evidence="3" id="KW-0863">Zinc-finger</keyword>
<evidence type="ECO:0000256" key="3">
    <source>
        <dbReference type="ARBA" id="ARBA00022771"/>
    </source>
</evidence>
<feature type="domain" description="Calponin-homology (CH)" evidence="12">
    <location>
        <begin position="5"/>
        <end position="124"/>
    </location>
</feature>
<dbReference type="PROSITE" id="PS50001">
    <property type="entry name" value="SH2"/>
    <property type="match status" value="1"/>
</dbReference>
<feature type="domain" description="SH3" evidence="9">
    <location>
        <begin position="874"/>
        <end position="935"/>
    </location>
</feature>
<evidence type="ECO:0000256" key="4">
    <source>
        <dbReference type="ARBA" id="ARBA00022999"/>
    </source>
</evidence>
<proteinExistence type="evidence at transcript level"/>
<dbReference type="InterPro" id="IPR036860">
    <property type="entry name" value="SH2_dom_sf"/>
</dbReference>
<dbReference type="CDD" id="cd00174">
    <property type="entry name" value="SH3"/>
    <property type="match status" value="1"/>
</dbReference>
<dbReference type="GO" id="GO:0005085">
    <property type="term" value="F:guanyl-nucleotide exchange factor activity"/>
    <property type="evidence" value="ECO:0007669"/>
    <property type="project" value="UniProtKB-KW"/>
</dbReference>
<dbReference type="SMART" id="SM00033">
    <property type="entry name" value="CH"/>
    <property type="match status" value="1"/>
</dbReference>
<feature type="domain" description="PH" evidence="10">
    <location>
        <begin position="440"/>
        <end position="556"/>
    </location>
</feature>
<keyword evidence="1 6" id="KW-0728">SH3 domain</keyword>
<name>F1KTQ7_ASCSU</name>
<dbReference type="InterPro" id="IPR000980">
    <property type="entry name" value="SH2"/>
</dbReference>
<keyword evidence="3" id="KW-0479">Metal-binding</keyword>
<dbReference type="CDD" id="cd20810">
    <property type="entry name" value="C1_VAV"/>
    <property type="match status" value="1"/>
</dbReference>
<evidence type="ECO:0000259" key="13">
    <source>
        <dbReference type="PROSITE" id="PS50081"/>
    </source>
</evidence>
<organism evidence="14">
    <name type="scientific">Ascaris suum</name>
    <name type="common">Pig roundworm</name>
    <name type="synonym">Ascaris lumbricoides</name>
    <dbReference type="NCBI Taxonomy" id="6253"/>
    <lineage>
        <taxon>Eukaryota</taxon>
        <taxon>Metazoa</taxon>
        <taxon>Ecdysozoa</taxon>
        <taxon>Nematoda</taxon>
        <taxon>Chromadorea</taxon>
        <taxon>Rhabditida</taxon>
        <taxon>Spirurina</taxon>
        <taxon>Ascaridomorpha</taxon>
        <taxon>Ascaridoidea</taxon>
        <taxon>Ascarididae</taxon>
        <taxon>Ascaris</taxon>
    </lineage>
</organism>
<dbReference type="PROSITE" id="PS50003">
    <property type="entry name" value="PH_DOMAIN"/>
    <property type="match status" value="1"/>
</dbReference>
<feature type="domain" description="DH" evidence="11">
    <location>
        <begin position="216"/>
        <end position="407"/>
    </location>
</feature>
<accession>F1KTQ7</accession>
<keyword evidence="3" id="KW-0862">Zinc</keyword>
<dbReference type="InterPro" id="IPR036872">
    <property type="entry name" value="CH_dom_sf"/>
</dbReference>
<feature type="domain" description="SH2" evidence="8">
    <location>
        <begin position="779"/>
        <end position="873"/>
    </location>
</feature>
<dbReference type="Pfam" id="PF00307">
    <property type="entry name" value="CH"/>
    <property type="match status" value="1"/>
</dbReference>
<dbReference type="InterPro" id="IPR055251">
    <property type="entry name" value="SOS1_NGEF_PH"/>
</dbReference>
<dbReference type="CDD" id="cd09940">
    <property type="entry name" value="SH2_Vav_family"/>
    <property type="match status" value="1"/>
</dbReference>
<evidence type="ECO:0000256" key="2">
    <source>
        <dbReference type="ARBA" id="ARBA00022658"/>
    </source>
</evidence>
<feature type="domain" description="SH3" evidence="9">
    <location>
        <begin position="638"/>
        <end position="700"/>
    </location>
</feature>
<dbReference type="SUPFAM" id="SSF50044">
    <property type="entry name" value="SH3-domain"/>
    <property type="match status" value="2"/>
</dbReference>
<evidence type="ECO:0000259" key="8">
    <source>
        <dbReference type="PROSITE" id="PS50001"/>
    </source>
</evidence>
<feature type="compositionally biased region" description="Polar residues" evidence="7">
    <location>
        <begin position="744"/>
        <end position="754"/>
    </location>
</feature>
<dbReference type="Pfam" id="PF00130">
    <property type="entry name" value="C1_1"/>
    <property type="match status" value="1"/>
</dbReference>
<dbReference type="InterPro" id="IPR000219">
    <property type="entry name" value="DH_dom"/>
</dbReference>
<dbReference type="InterPro" id="IPR002219">
    <property type="entry name" value="PKC_DAG/PE"/>
</dbReference>